<name>A0ABY8FJW0_9GAMM</name>
<evidence type="ECO:0000256" key="9">
    <source>
        <dbReference type="SAM" id="Phobius"/>
    </source>
</evidence>
<accession>A0ABY8FJW0</accession>
<evidence type="ECO:0000256" key="2">
    <source>
        <dbReference type="ARBA" id="ARBA00008358"/>
    </source>
</evidence>
<dbReference type="PANTHER" id="PTHR38779:SF2">
    <property type="entry name" value="TYPE II SECRETION SYSTEM PROTEIN I-RELATED"/>
    <property type="match status" value="1"/>
</dbReference>
<dbReference type="Proteomes" id="UP001321526">
    <property type="component" value="Chromosome"/>
</dbReference>
<evidence type="ECO:0000256" key="1">
    <source>
        <dbReference type="ARBA" id="ARBA00004377"/>
    </source>
</evidence>
<dbReference type="Pfam" id="PF07963">
    <property type="entry name" value="N_methyl"/>
    <property type="match status" value="1"/>
</dbReference>
<gene>
    <name evidence="10" type="primary">pilV</name>
    <name evidence="10" type="ORF">EVC62_04885</name>
</gene>
<keyword evidence="6 9" id="KW-0812">Transmembrane</keyword>
<keyword evidence="3" id="KW-1003">Cell membrane</keyword>
<comment type="similarity">
    <text evidence="2">Belongs to the GSP I family.</text>
</comment>
<sequence length="167" mass="18187">MSQSHHGLRQQRGLSLIEVLVAMLVFSIGLLGTAQLLAQQQRLGQESSHRAMATIMAEDLLERAKLDPERRQHFVGTFDTGAGQQDAAPAALRQWMTAWTGRSALPAPKVCVSASSGDIPDSVDVQVTLVWYSRIGLTAPAQLPTCVSERGDDNHQRWVMLSAWVGA</sequence>
<organism evidence="10 11">
    <name type="scientific">Salinicola endophyticus</name>
    <dbReference type="NCBI Taxonomy" id="1949083"/>
    <lineage>
        <taxon>Bacteria</taxon>
        <taxon>Pseudomonadati</taxon>
        <taxon>Pseudomonadota</taxon>
        <taxon>Gammaproteobacteria</taxon>
        <taxon>Oceanospirillales</taxon>
        <taxon>Halomonadaceae</taxon>
        <taxon>Salinicola</taxon>
    </lineage>
</organism>
<keyword evidence="5" id="KW-0997">Cell inner membrane</keyword>
<evidence type="ECO:0000256" key="5">
    <source>
        <dbReference type="ARBA" id="ARBA00022519"/>
    </source>
</evidence>
<dbReference type="NCBIfam" id="TIGR02532">
    <property type="entry name" value="IV_pilin_GFxxxE"/>
    <property type="match status" value="1"/>
</dbReference>
<evidence type="ECO:0000256" key="8">
    <source>
        <dbReference type="ARBA" id="ARBA00023136"/>
    </source>
</evidence>
<feature type="transmembrane region" description="Helical" evidence="9">
    <location>
        <begin position="12"/>
        <end position="38"/>
    </location>
</feature>
<dbReference type="NCBIfam" id="TIGR02523">
    <property type="entry name" value="type_IV_pilV"/>
    <property type="match status" value="1"/>
</dbReference>
<protein>
    <submittedName>
        <fullName evidence="10">Type IV pilus modification protein PilV</fullName>
    </submittedName>
</protein>
<evidence type="ECO:0000256" key="3">
    <source>
        <dbReference type="ARBA" id="ARBA00022475"/>
    </source>
</evidence>
<evidence type="ECO:0000256" key="4">
    <source>
        <dbReference type="ARBA" id="ARBA00022481"/>
    </source>
</evidence>
<keyword evidence="8 9" id="KW-0472">Membrane</keyword>
<keyword evidence="11" id="KW-1185">Reference proteome</keyword>
<reference evidence="10 11" key="1">
    <citation type="submission" date="2019-01" db="EMBL/GenBank/DDBJ databases">
        <title>Genome sequence of Salinicola endophyticus REST5.</title>
        <authorList>
            <person name="Nascimento F.X."/>
        </authorList>
    </citation>
    <scope>NUCLEOTIDE SEQUENCE [LARGE SCALE GENOMIC DNA]</scope>
    <source>
        <strain evidence="10 11">REST5</strain>
    </source>
</reference>
<dbReference type="PANTHER" id="PTHR38779">
    <property type="entry name" value="TYPE II SECRETION SYSTEM PROTEIN I-RELATED"/>
    <property type="match status" value="1"/>
</dbReference>
<dbReference type="InterPro" id="IPR012902">
    <property type="entry name" value="N_methyl_site"/>
</dbReference>
<evidence type="ECO:0000256" key="6">
    <source>
        <dbReference type="ARBA" id="ARBA00022692"/>
    </source>
</evidence>
<dbReference type="InterPro" id="IPR010052">
    <property type="entry name" value="T2SS_protein-GspI"/>
</dbReference>
<dbReference type="InterPro" id="IPR013362">
    <property type="entry name" value="Pilus_4_PilV"/>
</dbReference>
<keyword evidence="4" id="KW-0488">Methylation</keyword>
<evidence type="ECO:0000313" key="10">
    <source>
        <dbReference type="EMBL" id="WFF40886.1"/>
    </source>
</evidence>
<dbReference type="RefSeq" id="WP_110674037.1">
    <property type="nucleotide sequence ID" value="NZ_CP035631.1"/>
</dbReference>
<evidence type="ECO:0000256" key="7">
    <source>
        <dbReference type="ARBA" id="ARBA00022989"/>
    </source>
</evidence>
<proteinExistence type="inferred from homology"/>
<comment type="subcellular location">
    <subcellularLocation>
        <location evidence="1">Cell inner membrane</location>
        <topology evidence="1">Single-pass membrane protein</topology>
    </subcellularLocation>
</comment>
<dbReference type="EMBL" id="CP035631">
    <property type="protein sequence ID" value="WFF40886.1"/>
    <property type="molecule type" value="Genomic_DNA"/>
</dbReference>
<evidence type="ECO:0000313" key="11">
    <source>
        <dbReference type="Proteomes" id="UP001321526"/>
    </source>
</evidence>
<keyword evidence="7 9" id="KW-1133">Transmembrane helix</keyword>